<dbReference type="Pfam" id="PF00188">
    <property type="entry name" value="CAP"/>
    <property type="match status" value="1"/>
</dbReference>
<feature type="compositionally biased region" description="Polar residues" evidence="1">
    <location>
        <begin position="363"/>
        <end position="383"/>
    </location>
</feature>
<keyword evidence="2" id="KW-0732">Signal</keyword>
<feature type="compositionally biased region" description="Low complexity" evidence="1">
    <location>
        <begin position="332"/>
        <end position="358"/>
    </location>
</feature>
<accession>A0A8J7E1J5</accession>
<evidence type="ECO:0000256" key="1">
    <source>
        <dbReference type="SAM" id="MobiDB-lite"/>
    </source>
</evidence>
<protein>
    <submittedName>
        <fullName evidence="5">Pre-peptidase C-terminal domain-containing protein</fullName>
    </submittedName>
</protein>
<name>A0A8J7E1J5_9CYAN</name>
<dbReference type="PANTHER" id="PTHR31157:SF1">
    <property type="entry name" value="SCP DOMAIN-CONTAINING PROTEIN"/>
    <property type="match status" value="1"/>
</dbReference>
<evidence type="ECO:0000259" key="3">
    <source>
        <dbReference type="Pfam" id="PF00188"/>
    </source>
</evidence>
<reference evidence="5" key="1">
    <citation type="submission" date="2020-10" db="EMBL/GenBank/DDBJ databases">
        <authorList>
            <person name="Castelo-Branco R."/>
            <person name="Eusebio N."/>
            <person name="Adriana R."/>
            <person name="Vieira A."/>
            <person name="Brugerolle De Fraissinette N."/>
            <person name="Rezende De Castro R."/>
            <person name="Schneider M.P."/>
            <person name="Vasconcelos V."/>
            <person name="Leao P.N."/>
        </authorList>
    </citation>
    <scope>NUCLEOTIDE SEQUENCE</scope>
    <source>
        <strain evidence="5">LEGE 07157</strain>
    </source>
</reference>
<dbReference type="EMBL" id="JADEWZ010000051">
    <property type="protein sequence ID" value="MBE9118557.1"/>
    <property type="molecule type" value="Genomic_DNA"/>
</dbReference>
<comment type="caution">
    <text evidence="5">The sequence shown here is derived from an EMBL/GenBank/DDBJ whole genome shotgun (WGS) entry which is preliminary data.</text>
</comment>
<feature type="region of interest" description="Disordered" evidence="1">
    <location>
        <begin position="235"/>
        <end position="446"/>
    </location>
</feature>
<feature type="chain" id="PRO_5035236700" evidence="2">
    <location>
        <begin position="24"/>
        <end position="557"/>
    </location>
</feature>
<dbReference type="CDD" id="cd05379">
    <property type="entry name" value="CAP_bacterial"/>
    <property type="match status" value="1"/>
</dbReference>
<evidence type="ECO:0000313" key="5">
    <source>
        <dbReference type="EMBL" id="MBE9118557.1"/>
    </source>
</evidence>
<dbReference type="RefSeq" id="WP_194031636.1">
    <property type="nucleotide sequence ID" value="NZ_JADEWZ010000051.1"/>
</dbReference>
<sequence length="557" mass="58717">MNPVKFCFIVALMGTILPLPARAALFWGGDEERPSFTLAQNAISPLERQILQEMNRARANPSAYADWLEQTKQYYQGNILQFPGQPPIGTQEGVRVVDEAIRFLRGLPPLPPLSLSLGMSRGVKDHVGDLGTKGAVGHYGSDGSQFIDRIGRYGTASGAAGENITYGVTTAQAVVMQLIVDDGVEGRIHRDNIFYEGFRVAGVACGQHLRYEQMCAIAYSGDYVDRVAQTPPPVAPINPARISSSSNNSPVVEVETQPSSSVSNNPPVAEVETQSSPSVSALVPPASLQVGTPPPLPQATPVPPPTSLTPPTPPPATIQAETRRLSPPPAISPQTATPAETTPPSLPPTNSSAAALIAPSPPQNAVGTTPTPTLPSINNNASQPPAERIVGTTPTPTLPSINNNAPQPPAERIVGTTPTPTLPSGNNNAPPETSGEVAVGTPTTPPPQTAAKTILREQGLLEDGDLVYERDGSLYDVHVFQGSAGQSVTITVESGDFDTFLAVFDEKDDIVGQNDDISDEITNSALTIALPQDGTYRIFINGYDARDRGGYTLTVIE</sequence>
<dbReference type="InterPro" id="IPR007280">
    <property type="entry name" value="Peptidase_C_arc/bac"/>
</dbReference>
<feature type="compositionally biased region" description="Low complexity" evidence="1">
    <location>
        <begin position="258"/>
        <end position="268"/>
    </location>
</feature>
<feature type="compositionally biased region" description="Polar residues" evidence="1">
    <location>
        <begin position="392"/>
        <end position="405"/>
    </location>
</feature>
<proteinExistence type="predicted"/>
<dbReference type="Proteomes" id="UP000654482">
    <property type="component" value="Unassembled WGS sequence"/>
</dbReference>
<evidence type="ECO:0000256" key="2">
    <source>
        <dbReference type="SAM" id="SignalP"/>
    </source>
</evidence>
<keyword evidence="6" id="KW-1185">Reference proteome</keyword>
<feature type="compositionally biased region" description="Polar residues" evidence="1">
    <location>
        <begin position="416"/>
        <end position="431"/>
    </location>
</feature>
<dbReference type="Gene3D" id="2.60.120.380">
    <property type="match status" value="1"/>
</dbReference>
<evidence type="ECO:0000313" key="6">
    <source>
        <dbReference type="Proteomes" id="UP000654482"/>
    </source>
</evidence>
<dbReference type="InterPro" id="IPR014044">
    <property type="entry name" value="CAP_dom"/>
</dbReference>
<feature type="domain" description="Peptidase C-terminal archaeal/bacterial" evidence="4">
    <location>
        <begin position="475"/>
        <end position="538"/>
    </location>
</feature>
<dbReference type="AlphaFoldDB" id="A0A8J7E1J5"/>
<feature type="domain" description="SCP" evidence="3">
    <location>
        <begin position="109"/>
        <end position="208"/>
    </location>
</feature>
<feature type="compositionally biased region" description="Pro residues" evidence="1">
    <location>
        <begin position="292"/>
        <end position="316"/>
    </location>
</feature>
<dbReference type="Gene3D" id="3.40.33.10">
    <property type="entry name" value="CAP"/>
    <property type="match status" value="1"/>
</dbReference>
<feature type="compositionally biased region" description="Low complexity" evidence="1">
    <location>
        <begin position="275"/>
        <end position="288"/>
    </location>
</feature>
<evidence type="ECO:0000259" key="4">
    <source>
        <dbReference type="Pfam" id="PF04151"/>
    </source>
</evidence>
<organism evidence="5 6">
    <name type="scientific">Lusitaniella coriacea LEGE 07157</name>
    <dbReference type="NCBI Taxonomy" id="945747"/>
    <lineage>
        <taxon>Bacteria</taxon>
        <taxon>Bacillati</taxon>
        <taxon>Cyanobacteriota</taxon>
        <taxon>Cyanophyceae</taxon>
        <taxon>Spirulinales</taxon>
        <taxon>Lusitaniellaceae</taxon>
        <taxon>Lusitaniella</taxon>
    </lineage>
</organism>
<dbReference type="PANTHER" id="PTHR31157">
    <property type="entry name" value="SCP DOMAIN-CONTAINING PROTEIN"/>
    <property type="match status" value="1"/>
</dbReference>
<feature type="signal peptide" evidence="2">
    <location>
        <begin position="1"/>
        <end position="23"/>
    </location>
</feature>
<dbReference type="Pfam" id="PF04151">
    <property type="entry name" value="PPC"/>
    <property type="match status" value="1"/>
</dbReference>
<dbReference type="InterPro" id="IPR035940">
    <property type="entry name" value="CAP_sf"/>
</dbReference>
<gene>
    <name evidence="5" type="ORF">IQ249_21955</name>
</gene>